<evidence type="ECO:0000256" key="5">
    <source>
        <dbReference type="ARBA" id="ARBA00022679"/>
    </source>
</evidence>
<keyword evidence="8 12" id="KW-0131">Cell cycle</keyword>
<dbReference type="NCBIfam" id="TIGR01072">
    <property type="entry name" value="murA"/>
    <property type="match status" value="1"/>
</dbReference>
<dbReference type="InterPro" id="IPR013792">
    <property type="entry name" value="RNA3'P_cycl/enolpyr_Trfase_a/b"/>
</dbReference>
<evidence type="ECO:0000256" key="2">
    <source>
        <dbReference type="ARBA" id="ARBA00004752"/>
    </source>
</evidence>
<accession>A0A2R6Y374</accession>
<keyword evidence="12" id="KW-0670">Pyruvate</keyword>
<dbReference type="SUPFAM" id="SSF55205">
    <property type="entry name" value="EPT/RTPC-like"/>
    <property type="match status" value="1"/>
</dbReference>
<feature type="binding site" evidence="12">
    <location>
        <position position="92"/>
    </location>
    <ligand>
        <name>UDP-N-acetyl-alpha-D-glucosamine</name>
        <dbReference type="ChEBI" id="CHEBI:57705"/>
    </ligand>
</feature>
<evidence type="ECO:0000256" key="10">
    <source>
        <dbReference type="ARBA" id="ARBA00038367"/>
    </source>
</evidence>
<evidence type="ECO:0000256" key="9">
    <source>
        <dbReference type="ARBA" id="ARBA00023316"/>
    </source>
</evidence>
<comment type="pathway">
    <text evidence="2 12">Cell wall biogenesis; peptidoglycan biosynthesis.</text>
</comment>
<evidence type="ECO:0000256" key="6">
    <source>
        <dbReference type="ARBA" id="ARBA00022960"/>
    </source>
</evidence>
<comment type="caution">
    <text evidence="12">Lacks conserved residue(s) required for the propagation of feature annotation.</text>
</comment>
<dbReference type="HAMAP" id="MF_00111">
    <property type="entry name" value="MurA"/>
    <property type="match status" value="1"/>
</dbReference>
<dbReference type="InterPro" id="IPR005750">
    <property type="entry name" value="UDP_GlcNAc_COvinyl_MurA"/>
</dbReference>
<keyword evidence="4 12" id="KW-0132">Cell division</keyword>
<keyword evidence="7 12" id="KW-0573">Peptidoglycan synthesis</keyword>
<name>A0A2R6Y374_9BACL</name>
<dbReference type="PANTHER" id="PTHR43783">
    <property type="entry name" value="UDP-N-ACETYLGLUCOSAMINE 1-CARBOXYVINYLTRANSFERASE"/>
    <property type="match status" value="1"/>
</dbReference>
<sequence length="428" mass="45660">MEAFVIEGGAVLSGKVQVHGAKNAALPILAASLLVRGEIELVDVPDLLDIRVMIDILTALGVEVEREGHTLYVNTDPLETNIVPEHLMSQMRSSIFLLGPLVSRTGEAVLSYPGGCSIGNRPIDMHINSLRKMGVTIHEYGGTLVAEAARLRGAHIVLDFPSVGTTENILMAAAFAEGKTIITNAAREPEIQDLARFLTAIGARIQGAGTHRIMIEGVPRPTHVRVTHRVMPDRIVAGTFVAASAMTGGDILICGAALEHMEAVIEAFQKSGTDISHDQGGLRVKGKRPIRALHKVMTSPHPGFPTDMQAQLMAHLALAEGTSVMVETVFDGRFRHVPELIKMGADIVVDYHTAVIRGVSRLNGARVKATDLRAGAALVLAGLAAHGTTTVMAPHHIDRGYEKLEESLASIGARITRERVASTLHGAT</sequence>
<dbReference type="EMBL" id="PEBX01000013">
    <property type="protein sequence ID" value="PTQ57102.1"/>
    <property type="molecule type" value="Genomic_DNA"/>
</dbReference>
<dbReference type="CDD" id="cd01555">
    <property type="entry name" value="UdpNAET"/>
    <property type="match status" value="1"/>
</dbReference>
<evidence type="ECO:0000256" key="4">
    <source>
        <dbReference type="ARBA" id="ARBA00022618"/>
    </source>
</evidence>
<dbReference type="NCBIfam" id="NF006873">
    <property type="entry name" value="PRK09369.1"/>
    <property type="match status" value="1"/>
</dbReference>
<feature type="modified residue" description="2-(S-cysteinyl)pyruvic acid O-phosphothioketal" evidence="12">
    <location>
        <position position="116"/>
    </location>
</feature>
<feature type="domain" description="Enolpyruvate transferase" evidence="13">
    <location>
        <begin position="7"/>
        <end position="408"/>
    </location>
</feature>
<evidence type="ECO:0000313" key="14">
    <source>
        <dbReference type="EMBL" id="PTQ57102.1"/>
    </source>
</evidence>
<evidence type="ECO:0000256" key="3">
    <source>
        <dbReference type="ARBA" id="ARBA00022490"/>
    </source>
</evidence>
<organism evidence="14 15">
    <name type="scientific">Candidatus Carbonibacillus altaicus</name>
    <dbReference type="NCBI Taxonomy" id="2163959"/>
    <lineage>
        <taxon>Bacteria</taxon>
        <taxon>Bacillati</taxon>
        <taxon>Bacillota</taxon>
        <taxon>Bacilli</taxon>
        <taxon>Bacillales</taxon>
        <taxon>Candidatus Carbonibacillus</taxon>
    </lineage>
</organism>
<feature type="binding site" evidence="12">
    <location>
        <position position="329"/>
    </location>
    <ligand>
        <name>UDP-N-acetyl-alpha-D-glucosamine</name>
        <dbReference type="ChEBI" id="CHEBI:57705"/>
    </ligand>
</feature>
<dbReference type="GO" id="GO:0009252">
    <property type="term" value="P:peptidoglycan biosynthetic process"/>
    <property type="evidence" value="ECO:0007669"/>
    <property type="project" value="UniProtKB-UniRule"/>
</dbReference>
<comment type="catalytic activity">
    <reaction evidence="11 12">
        <text>phosphoenolpyruvate + UDP-N-acetyl-alpha-D-glucosamine = UDP-N-acetyl-3-O-(1-carboxyvinyl)-alpha-D-glucosamine + phosphate</text>
        <dbReference type="Rhea" id="RHEA:18681"/>
        <dbReference type="ChEBI" id="CHEBI:43474"/>
        <dbReference type="ChEBI" id="CHEBI:57705"/>
        <dbReference type="ChEBI" id="CHEBI:58702"/>
        <dbReference type="ChEBI" id="CHEBI:68483"/>
        <dbReference type="EC" id="2.5.1.7"/>
    </reaction>
</comment>
<feature type="active site" description="Proton donor" evidence="12">
    <location>
        <position position="116"/>
    </location>
</feature>
<gene>
    <name evidence="12" type="primary">murA</name>
    <name evidence="14" type="ORF">BSOLF_2253</name>
</gene>
<dbReference type="GO" id="GO:0008360">
    <property type="term" value="P:regulation of cell shape"/>
    <property type="evidence" value="ECO:0007669"/>
    <property type="project" value="UniProtKB-KW"/>
</dbReference>
<dbReference type="AlphaFoldDB" id="A0A2R6Y374"/>
<dbReference type="Pfam" id="PF00275">
    <property type="entry name" value="EPSP_synthase"/>
    <property type="match status" value="1"/>
</dbReference>
<keyword evidence="6 12" id="KW-0133">Cell shape</keyword>
<comment type="caution">
    <text evidence="14">The sequence shown here is derived from an EMBL/GenBank/DDBJ whole genome shotgun (WGS) entry which is preliminary data.</text>
</comment>
<dbReference type="Gene3D" id="3.65.10.10">
    <property type="entry name" value="Enolpyruvate transferase domain"/>
    <property type="match status" value="2"/>
</dbReference>
<dbReference type="InterPro" id="IPR050068">
    <property type="entry name" value="MurA_subfamily"/>
</dbReference>
<dbReference type="InterPro" id="IPR001986">
    <property type="entry name" value="Enolpyruvate_Tfrase_dom"/>
</dbReference>
<dbReference type="InterPro" id="IPR036968">
    <property type="entry name" value="Enolpyruvate_Tfrase_sf"/>
</dbReference>
<dbReference type="PANTHER" id="PTHR43783:SF1">
    <property type="entry name" value="UDP-N-ACETYLGLUCOSAMINE 1-CARBOXYVINYLTRANSFERASE"/>
    <property type="match status" value="1"/>
</dbReference>
<evidence type="ECO:0000256" key="1">
    <source>
        <dbReference type="ARBA" id="ARBA00004496"/>
    </source>
</evidence>
<keyword evidence="9 12" id="KW-0961">Cell wall biogenesis/degradation</keyword>
<comment type="function">
    <text evidence="12">Cell wall formation. Adds enolpyruvyl to UDP-N-acetylglucosamine.</text>
</comment>
<dbReference type="GO" id="GO:0051301">
    <property type="term" value="P:cell division"/>
    <property type="evidence" value="ECO:0007669"/>
    <property type="project" value="UniProtKB-KW"/>
</dbReference>
<comment type="subcellular location">
    <subcellularLocation>
        <location evidence="1 12">Cytoplasm</location>
    </subcellularLocation>
</comment>
<evidence type="ECO:0000256" key="12">
    <source>
        <dbReference type="HAMAP-Rule" id="MF_00111"/>
    </source>
</evidence>
<evidence type="ECO:0000313" key="15">
    <source>
        <dbReference type="Proteomes" id="UP000244338"/>
    </source>
</evidence>
<dbReference type="Proteomes" id="UP000244338">
    <property type="component" value="Unassembled WGS sequence"/>
</dbReference>
<comment type="similarity">
    <text evidence="10 12">Belongs to the EPSP synthase family. MurA subfamily.</text>
</comment>
<reference evidence="15" key="1">
    <citation type="journal article" date="2018" name="Sci. Rep.">
        <title>Lignite coal burning seam in the remote Altai Mountains harbors a hydrogen-driven thermophilic microbial community.</title>
        <authorList>
            <person name="Kadnikov V.V."/>
            <person name="Mardanov A.V."/>
            <person name="Ivasenko D.A."/>
            <person name="Antsiferov D.V."/>
            <person name="Beletsky A.V."/>
            <person name="Karnachuk O.V."/>
            <person name="Ravin N.V."/>
        </authorList>
    </citation>
    <scope>NUCLEOTIDE SEQUENCE [LARGE SCALE GENOMIC DNA]</scope>
</reference>
<protein>
    <recommendedName>
        <fullName evidence="12">UDP-N-acetylglucosamine 1-carboxyvinyltransferase</fullName>
        <ecNumber evidence="12">2.5.1.7</ecNumber>
    </recommendedName>
    <alternativeName>
        <fullName evidence="12">Enoylpyruvate transferase</fullName>
    </alternativeName>
    <alternativeName>
        <fullName evidence="12">UDP-N-acetylglucosamine enolpyruvyl transferase</fullName>
        <shortName evidence="12">EPT</shortName>
    </alternativeName>
</protein>
<dbReference type="UniPathway" id="UPA00219"/>
<keyword evidence="3 12" id="KW-0963">Cytoplasm</keyword>
<dbReference type="EC" id="2.5.1.7" evidence="12"/>
<evidence type="ECO:0000256" key="7">
    <source>
        <dbReference type="ARBA" id="ARBA00022984"/>
    </source>
</evidence>
<evidence type="ECO:0000259" key="13">
    <source>
        <dbReference type="Pfam" id="PF00275"/>
    </source>
</evidence>
<dbReference type="GO" id="GO:0005737">
    <property type="term" value="C:cytoplasm"/>
    <property type="evidence" value="ECO:0007669"/>
    <property type="project" value="UniProtKB-SubCell"/>
</dbReference>
<evidence type="ECO:0000256" key="11">
    <source>
        <dbReference type="ARBA" id="ARBA00047527"/>
    </source>
</evidence>
<feature type="binding site" evidence="12">
    <location>
        <begin position="22"/>
        <end position="23"/>
    </location>
    <ligand>
        <name>phosphoenolpyruvate</name>
        <dbReference type="ChEBI" id="CHEBI:58702"/>
    </ligand>
</feature>
<dbReference type="GO" id="GO:0008760">
    <property type="term" value="F:UDP-N-acetylglucosamine 1-carboxyvinyltransferase activity"/>
    <property type="evidence" value="ECO:0007669"/>
    <property type="project" value="UniProtKB-UniRule"/>
</dbReference>
<dbReference type="GO" id="GO:0019277">
    <property type="term" value="P:UDP-N-acetylgalactosamine biosynthetic process"/>
    <property type="evidence" value="ECO:0007669"/>
    <property type="project" value="InterPro"/>
</dbReference>
<keyword evidence="5 12" id="KW-0808">Transferase</keyword>
<feature type="binding site" evidence="12">
    <location>
        <position position="307"/>
    </location>
    <ligand>
        <name>UDP-N-acetyl-alpha-D-glucosamine</name>
        <dbReference type="ChEBI" id="CHEBI:57705"/>
    </ligand>
</feature>
<dbReference type="GO" id="GO:0071555">
    <property type="term" value="P:cell wall organization"/>
    <property type="evidence" value="ECO:0007669"/>
    <property type="project" value="UniProtKB-KW"/>
</dbReference>
<evidence type="ECO:0000256" key="8">
    <source>
        <dbReference type="ARBA" id="ARBA00023306"/>
    </source>
</evidence>
<proteinExistence type="inferred from homology"/>